<dbReference type="InterPro" id="IPR035669">
    <property type="entry name" value="SGNH_plant_lipase-like"/>
</dbReference>
<dbReference type="InterPro" id="IPR001087">
    <property type="entry name" value="GDSL"/>
</dbReference>
<sequence length="285" mass="30725">MTFLLLRLTSCCFYPTLLLFLTVACSVKSSVKLPPNVTVPALLLFGDSIVDAGNNNNIQTLVKCNFPPYGKDFEGGVPTGRFCNGKVPSDIIAKELGNKDTVPAYLDSTVLPQDLVTGVTFASGGAGFDPLTPKLVELYELGARRIGFFSAPPIGCVPSQRTLAGGAGRKCAENLNEAAKLFNSKLSKKLDSLGSSLPNGRFVYIDVYNLLLDLIQNPKKHGFQVADKGCCGTGDIEVSILCNQYTPVKCANISDHIFWDSYHPTESAYKALVSPLLGQNLNKFF</sequence>
<dbReference type="PANTHER" id="PTHR45642">
    <property type="entry name" value="GDSL ESTERASE/LIPASE EXL3"/>
    <property type="match status" value="1"/>
</dbReference>
<dbReference type="InterPro" id="IPR008265">
    <property type="entry name" value="Lipase_GDSL_AS"/>
</dbReference>
<evidence type="ECO:0000256" key="1">
    <source>
        <dbReference type="SAM" id="SignalP"/>
    </source>
</evidence>
<dbReference type="OrthoDB" id="1600564at2759"/>
<dbReference type="GO" id="GO:0016298">
    <property type="term" value="F:lipase activity"/>
    <property type="evidence" value="ECO:0007669"/>
    <property type="project" value="InterPro"/>
</dbReference>
<accession>A0A8X8DBL2</accession>
<dbReference type="GO" id="GO:0006629">
    <property type="term" value="P:lipid metabolic process"/>
    <property type="evidence" value="ECO:0007669"/>
    <property type="project" value="InterPro"/>
</dbReference>
<dbReference type="AlphaFoldDB" id="A0A8X8DBL2"/>
<dbReference type="Proteomes" id="UP000886885">
    <property type="component" value="Chromosome 2A"/>
</dbReference>
<keyword evidence="1" id="KW-0732">Signal</keyword>
<dbReference type="EMBL" id="JAAWWB010000003">
    <property type="protein sequence ID" value="KAG6785647.1"/>
    <property type="molecule type" value="Genomic_DNA"/>
</dbReference>
<keyword evidence="3" id="KW-1185">Reference proteome</keyword>
<feature type="chain" id="PRO_5036443505" description="GDSL esterase/lipase EXL3-like" evidence="1">
    <location>
        <begin position="27"/>
        <end position="285"/>
    </location>
</feature>
<dbReference type="PROSITE" id="PS01098">
    <property type="entry name" value="LIPASE_GDSL_SER"/>
    <property type="match status" value="1"/>
</dbReference>
<organism evidence="2 3">
    <name type="scientific">Populus tomentosa</name>
    <name type="common">Chinese white poplar</name>
    <dbReference type="NCBI Taxonomy" id="118781"/>
    <lineage>
        <taxon>Eukaryota</taxon>
        <taxon>Viridiplantae</taxon>
        <taxon>Streptophyta</taxon>
        <taxon>Embryophyta</taxon>
        <taxon>Tracheophyta</taxon>
        <taxon>Spermatophyta</taxon>
        <taxon>Magnoliopsida</taxon>
        <taxon>eudicotyledons</taxon>
        <taxon>Gunneridae</taxon>
        <taxon>Pentapetalae</taxon>
        <taxon>rosids</taxon>
        <taxon>fabids</taxon>
        <taxon>Malpighiales</taxon>
        <taxon>Salicaceae</taxon>
        <taxon>Saliceae</taxon>
        <taxon>Populus</taxon>
    </lineage>
</organism>
<gene>
    <name evidence="2" type="ORF">POTOM_007220</name>
</gene>
<dbReference type="PROSITE" id="PS51257">
    <property type="entry name" value="PROKAR_LIPOPROTEIN"/>
    <property type="match status" value="1"/>
</dbReference>
<name>A0A8X8DBL2_POPTO</name>
<evidence type="ECO:0008006" key="4">
    <source>
        <dbReference type="Google" id="ProtNLM"/>
    </source>
</evidence>
<dbReference type="Pfam" id="PF00657">
    <property type="entry name" value="Lipase_GDSL"/>
    <property type="match status" value="1"/>
</dbReference>
<dbReference type="PANTHER" id="PTHR45642:SF150">
    <property type="entry name" value="GDSL ESTERASE_LIPASE EXL3"/>
    <property type="match status" value="1"/>
</dbReference>
<comment type="caution">
    <text evidence="2">The sequence shown here is derived from an EMBL/GenBank/DDBJ whole genome shotgun (WGS) entry which is preliminary data.</text>
</comment>
<dbReference type="CDD" id="cd01837">
    <property type="entry name" value="SGNH_plant_lipase_like"/>
    <property type="match status" value="1"/>
</dbReference>
<evidence type="ECO:0000313" key="2">
    <source>
        <dbReference type="EMBL" id="KAG6785647.1"/>
    </source>
</evidence>
<protein>
    <recommendedName>
        <fullName evidence="4">GDSL esterase/lipase EXL3-like</fullName>
    </recommendedName>
</protein>
<reference evidence="2" key="1">
    <citation type="journal article" date="2020" name="bioRxiv">
        <title>Hybrid origin of Populus tomentosa Carr. identified through genome sequencing and phylogenomic analysis.</title>
        <authorList>
            <person name="An X."/>
            <person name="Gao K."/>
            <person name="Chen Z."/>
            <person name="Li J."/>
            <person name="Yang X."/>
            <person name="Yang X."/>
            <person name="Zhou J."/>
            <person name="Guo T."/>
            <person name="Zhao T."/>
            <person name="Huang S."/>
            <person name="Miao D."/>
            <person name="Khan W.U."/>
            <person name="Rao P."/>
            <person name="Ye M."/>
            <person name="Lei B."/>
            <person name="Liao W."/>
            <person name="Wang J."/>
            <person name="Ji L."/>
            <person name="Li Y."/>
            <person name="Guo B."/>
            <person name="Mustafa N.S."/>
            <person name="Li S."/>
            <person name="Yun Q."/>
            <person name="Keller S.R."/>
            <person name="Mao J."/>
            <person name="Zhang R."/>
            <person name="Strauss S.H."/>
        </authorList>
    </citation>
    <scope>NUCLEOTIDE SEQUENCE</scope>
    <source>
        <strain evidence="2">GM15</strain>
        <tissue evidence="2">Leaf</tissue>
    </source>
</reference>
<evidence type="ECO:0000313" key="3">
    <source>
        <dbReference type="Proteomes" id="UP000886885"/>
    </source>
</evidence>
<proteinExistence type="predicted"/>
<feature type="signal peptide" evidence="1">
    <location>
        <begin position="1"/>
        <end position="26"/>
    </location>
</feature>
<dbReference type="InterPro" id="IPR050592">
    <property type="entry name" value="GDSL_lipolytic_enzyme"/>
</dbReference>